<dbReference type="InterPro" id="IPR025272">
    <property type="entry name" value="SocA_Panacea"/>
</dbReference>
<sequence length="185" mass="21630">MLRNHDREKLLNVIIFFATNTRNLGKVKLWKLLYFLDFQHYRDVGRPVTGLQYFAWPKGPVPVELQNEVSKPADDMKEKLDLQLHEFEKGVAMTVTPKVDFDASLFSKRELRLLENLAKEFCDSSADNMIEATHFENQPWDKIFNVQGQKQAMIPYELASRAAEAEQIQQLQLEHDEMRNNFSNV</sequence>
<dbReference type="EMBL" id="CP051684">
    <property type="protein sequence ID" value="QJD90128.1"/>
    <property type="molecule type" value="Genomic_DNA"/>
</dbReference>
<protein>
    <submittedName>
        <fullName evidence="2">SocA family protein</fullName>
    </submittedName>
</protein>
<dbReference type="Pfam" id="PF13274">
    <property type="entry name" value="SocA_Panacea"/>
    <property type="match status" value="1"/>
</dbReference>
<organism evidence="2 3">
    <name type="scientific">Duganella dendranthematis</name>
    <dbReference type="NCBI Taxonomy" id="2728021"/>
    <lineage>
        <taxon>Bacteria</taxon>
        <taxon>Pseudomonadati</taxon>
        <taxon>Pseudomonadota</taxon>
        <taxon>Betaproteobacteria</taxon>
        <taxon>Burkholderiales</taxon>
        <taxon>Oxalobacteraceae</taxon>
        <taxon>Telluria group</taxon>
        <taxon>Duganella</taxon>
    </lineage>
</organism>
<evidence type="ECO:0000313" key="3">
    <source>
        <dbReference type="Proteomes" id="UP000503117"/>
    </source>
</evidence>
<evidence type="ECO:0000259" key="1">
    <source>
        <dbReference type="Pfam" id="PF13274"/>
    </source>
</evidence>
<accession>A0ABX6M742</accession>
<keyword evidence="3" id="KW-1185">Reference proteome</keyword>
<feature type="domain" description="Antitoxin SocA-like Panacea" evidence="1">
    <location>
        <begin position="29"/>
        <end position="140"/>
    </location>
</feature>
<proteinExistence type="predicted"/>
<dbReference type="Proteomes" id="UP000503117">
    <property type="component" value="Chromosome"/>
</dbReference>
<name>A0ABX6M742_9BURK</name>
<gene>
    <name evidence="2" type="ORF">HH213_08480</name>
</gene>
<reference evidence="2 3" key="1">
    <citation type="submission" date="2020-04" db="EMBL/GenBank/DDBJ databases">
        <title>Genome sequencing of novel species.</title>
        <authorList>
            <person name="Heo J."/>
            <person name="Kim S.-J."/>
            <person name="Kim J.-S."/>
            <person name="Hong S.-B."/>
            <person name="Kwon S.-W."/>
        </authorList>
    </citation>
    <scope>NUCLEOTIDE SEQUENCE [LARGE SCALE GENOMIC DNA]</scope>
    <source>
        <strain evidence="2 3">AF9R3</strain>
    </source>
</reference>
<evidence type="ECO:0000313" key="2">
    <source>
        <dbReference type="EMBL" id="QJD90128.1"/>
    </source>
</evidence>